<keyword evidence="9" id="KW-0812">Transmembrane</keyword>
<keyword evidence="5" id="KW-0547">Nucleotide-binding</keyword>
<dbReference type="AlphaFoldDB" id="A0A841C333"/>
<dbReference type="RefSeq" id="WP_184844898.1">
    <property type="nucleotide sequence ID" value="NZ_JACHMN010000003.1"/>
</dbReference>
<dbReference type="Gene3D" id="1.20.5.1930">
    <property type="match status" value="1"/>
</dbReference>
<feature type="transmembrane region" description="Helical" evidence="9">
    <location>
        <begin position="126"/>
        <end position="159"/>
    </location>
</feature>
<dbReference type="EMBL" id="JACHMN010000003">
    <property type="protein sequence ID" value="MBB5873543.1"/>
    <property type="molecule type" value="Genomic_DNA"/>
</dbReference>
<reference evidence="12 13" key="1">
    <citation type="submission" date="2020-08" db="EMBL/GenBank/DDBJ databases">
        <title>Sequencing the genomes of 1000 actinobacteria strains.</title>
        <authorList>
            <person name="Klenk H.-P."/>
        </authorList>
    </citation>
    <scope>NUCLEOTIDE SEQUENCE [LARGE SCALE GENOMIC DNA]</scope>
    <source>
        <strain evidence="12 13">DSM 45362</strain>
    </source>
</reference>
<dbReference type="GO" id="GO:0005524">
    <property type="term" value="F:ATP binding"/>
    <property type="evidence" value="ECO:0007669"/>
    <property type="project" value="UniProtKB-KW"/>
</dbReference>
<keyword evidence="6 12" id="KW-0418">Kinase</keyword>
<dbReference type="GO" id="GO:0000155">
    <property type="term" value="F:phosphorelay sensor kinase activity"/>
    <property type="evidence" value="ECO:0007669"/>
    <property type="project" value="InterPro"/>
</dbReference>
<dbReference type="InterPro" id="IPR011712">
    <property type="entry name" value="Sig_transdc_His_kin_sub3_dim/P"/>
</dbReference>
<comment type="catalytic activity">
    <reaction evidence="1">
        <text>ATP + protein L-histidine = ADP + protein N-phospho-L-histidine.</text>
        <dbReference type="EC" id="2.7.13.3"/>
    </reaction>
</comment>
<protein>
    <recommendedName>
        <fullName evidence="2">histidine kinase</fullName>
        <ecNumber evidence="2">2.7.13.3</ecNumber>
    </recommendedName>
</protein>
<name>A0A841C333_9ACTN</name>
<evidence type="ECO:0000313" key="13">
    <source>
        <dbReference type="Proteomes" id="UP000587527"/>
    </source>
</evidence>
<dbReference type="InterPro" id="IPR036890">
    <property type="entry name" value="HATPase_C_sf"/>
</dbReference>
<evidence type="ECO:0000256" key="5">
    <source>
        <dbReference type="ARBA" id="ARBA00022741"/>
    </source>
</evidence>
<dbReference type="Pfam" id="PF13796">
    <property type="entry name" value="Sensor"/>
    <property type="match status" value="1"/>
</dbReference>
<feature type="transmembrane region" description="Helical" evidence="9">
    <location>
        <begin position="180"/>
        <end position="204"/>
    </location>
</feature>
<dbReference type="GO" id="GO:0016020">
    <property type="term" value="C:membrane"/>
    <property type="evidence" value="ECO:0007669"/>
    <property type="project" value="InterPro"/>
</dbReference>
<dbReference type="Proteomes" id="UP000587527">
    <property type="component" value="Unassembled WGS sequence"/>
</dbReference>
<evidence type="ECO:0000256" key="2">
    <source>
        <dbReference type="ARBA" id="ARBA00012438"/>
    </source>
</evidence>
<organism evidence="12 13">
    <name type="scientific">Allocatelliglobosispora scoriae</name>
    <dbReference type="NCBI Taxonomy" id="643052"/>
    <lineage>
        <taxon>Bacteria</taxon>
        <taxon>Bacillati</taxon>
        <taxon>Actinomycetota</taxon>
        <taxon>Actinomycetes</taxon>
        <taxon>Micromonosporales</taxon>
        <taxon>Micromonosporaceae</taxon>
        <taxon>Allocatelliglobosispora</taxon>
    </lineage>
</organism>
<evidence type="ECO:0000256" key="6">
    <source>
        <dbReference type="ARBA" id="ARBA00022777"/>
    </source>
</evidence>
<proteinExistence type="predicted"/>
<evidence type="ECO:0000256" key="7">
    <source>
        <dbReference type="ARBA" id="ARBA00022840"/>
    </source>
</evidence>
<feature type="transmembrane region" description="Helical" evidence="9">
    <location>
        <begin position="28"/>
        <end position="54"/>
    </location>
</feature>
<dbReference type="SUPFAM" id="SSF55874">
    <property type="entry name" value="ATPase domain of HSP90 chaperone/DNA topoisomerase II/histidine kinase"/>
    <property type="match status" value="1"/>
</dbReference>
<keyword evidence="7" id="KW-0067">ATP-binding</keyword>
<evidence type="ECO:0000256" key="3">
    <source>
        <dbReference type="ARBA" id="ARBA00022553"/>
    </source>
</evidence>
<evidence type="ECO:0000256" key="1">
    <source>
        <dbReference type="ARBA" id="ARBA00000085"/>
    </source>
</evidence>
<keyword evidence="13" id="KW-1185">Reference proteome</keyword>
<feature type="domain" description="Signal transduction histidine kinase subgroup 3 dimerisation and phosphoacceptor" evidence="10">
    <location>
        <begin position="241"/>
        <end position="307"/>
    </location>
</feature>
<keyword evidence="9" id="KW-1133">Transmembrane helix</keyword>
<feature type="domain" description="Putative sensor" evidence="11">
    <location>
        <begin position="73"/>
        <end position="213"/>
    </location>
</feature>
<dbReference type="PANTHER" id="PTHR24421">
    <property type="entry name" value="NITRATE/NITRITE SENSOR PROTEIN NARX-RELATED"/>
    <property type="match status" value="1"/>
</dbReference>
<comment type="caution">
    <text evidence="12">The sequence shown here is derived from an EMBL/GenBank/DDBJ whole genome shotgun (WGS) entry which is preliminary data.</text>
</comment>
<gene>
    <name evidence="12" type="ORF">F4553_006977</name>
</gene>
<dbReference type="InterPro" id="IPR050482">
    <property type="entry name" value="Sensor_HK_TwoCompSys"/>
</dbReference>
<evidence type="ECO:0000259" key="10">
    <source>
        <dbReference type="Pfam" id="PF07730"/>
    </source>
</evidence>
<keyword evidence="4" id="KW-0808">Transferase</keyword>
<dbReference type="CDD" id="cd16917">
    <property type="entry name" value="HATPase_UhpB-NarQ-NarX-like"/>
    <property type="match status" value="1"/>
</dbReference>
<evidence type="ECO:0000259" key="11">
    <source>
        <dbReference type="Pfam" id="PF13796"/>
    </source>
</evidence>
<keyword evidence="9" id="KW-0472">Membrane</keyword>
<accession>A0A841C333</accession>
<dbReference type="Pfam" id="PF07730">
    <property type="entry name" value="HisKA_3"/>
    <property type="match status" value="1"/>
</dbReference>
<evidence type="ECO:0000313" key="12">
    <source>
        <dbReference type="EMBL" id="MBB5873543.1"/>
    </source>
</evidence>
<dbReference type="EC" id="2.7.13.3" evidence="2"/>
<keyword evidence="3" id="KW-0597">Phosphoprotein</keyword>
<evidence type="ECO:0000256" key="4">
    <source>
        <dbReference type="ARBA" id="ARBA00022679"/>
    </source>
</evidence>
<evidence type="ECO:0000256" key="9">
    <source>
        <dbReference type="SAM" id="Phobius"/>
    </source>
</evidence>
<dbReference type="InterPro" id="IPR025828">
    <property type="entry name" value="Put_sensor_dom"/>
</dbReference>
<feature type="transmembrane region" description="Helical" evidence="9">
    <location>
        <begin position="66"/>
        <end position="94"/>
    </location>
</feature>
<dbReference type="Gene3D" id="3.30.565.10">
    <property type="entry name" value="Histidine kinase-like ATPase, C-terminal domain"/>
    <property type="match status" value="1"/>
</dbReference>
<keyword evidence="8" id="KW-0902">Two-component regulatory system</keyword>
<dbReference type="PANTHER" id="PTHR24421:SF10">
    <property type="entry name" value="NITRATE_NITRITE SENSOR PROTEIN NARQ"/>
    <property type="match status" value="1"/>
</dbReference>
<evidence type="ECO:0000256" key="8">
    <source>
        <dbReference type="ARBA" id="ARBA00023012"/>
    </source>
</evidence>
<dbReference type="GO" id="GO:0046983">
    <property type="term" value="F:protein dimerization activity"/>
    <property type="evidence" value="ECO:0007669"/>
    <property type="project" value="InterPro"/>
</dbReference>
<sequence length="429" mass="44108">MTLDSPSAPLSAVTRRQFHLSASLWRSLAYAVGTALASGVLWTLLACPLAPVAIAAGKLRHGTEDLVTAVPLGLIGIVLLALIGPPLAVGVGYVERWRLRLVDDRPARDGRSGRNLYLDPATWRAFAYLLVLAVIAPLWLGAVMIAGLLVGALIAAPLAIRLDPGAFVIGTTTVDSMGQAIGLSLVGLVAAAILVYLTAAFSLAQAALARALLTVEAGSAEAQLVEVTASRARLADAFDAELHRIERNLHDGAQQRLVSLTMQLGLAKLDLPPGSPAAVAVDSAHEQAKAVMVELRDLVRGISPRTLTELGLPAAIDELAAAGPLSVTVRVSAARLPAPVETTAYFAISEALANVAKHSCTTRASVTVAQNAGMLTVEIRDDGRGGADPAGGSGITGLADRVAAVGGRLLLSSPVGGPTIVRIELPCAS</sequence>